<protein>
    <recommendedName>
        <fullName evidence="3">Methyl-accepting transducer domain-containing protein</fullName>
    </recommendedName>
</protein>
<reference evidence="4" key="1">
    <citation type="submission" date="2021-01" db="EMBL/GenBank/DDBJ databases">
        <title>Whole genome shotgun sequence of Actinoplanes rishiriensis NBRC 108556.</title>
        <authorList>
            <person name="Komaki H."/>
            <person name="Tamura T."/>
        </authorList>
    </citation>
    <scope>NUCLEOTIDE SEQUENCE</scope>
    <source>
        <strain evidence="4">NBRC 108556</strain>
    </source>
</reference>
<dbReference type="SMART" id="SM00283">
    <property type="entry name" value="MA"/>
    <property type="match status" value="1"/>
</dbReference>
<proteinExistence type="predicted"/>
<dbReference type="Gene3D" id="2.40.10.220">
    <property type="entry name" value="predicted glycosyltransferase like domains"/>
    <property type="match status" value="1"/>
</dbReference>
<dbReference type="Gene3D" id="1.10.287.950">
    <property type="entry name" value="Methyl-accepting chemotaxis protein"/>
    <property type="match status" value="1"/>
</dbReference>
<evidence type="ECO:0000256" key="1">
    <source>
        <dbReference type="ARBA" id="ARBA00023224"/>
    </source>
</evidence>
<dbReference type="PANTHER" id="PTHR32089">
    <property type="entry name" value="METHYL-ACCEPTING CHEMOTAXIS PROTEIN MCPB"/>
    <property type="match status" value="1"/>
</dbReference>
<gene>
    <name evidence="4" type="ORF">Ari01nite_63540</name>
</gene>
<evidence type="ECO:0000313" key="4">
    <source>
        <dbReference type="EMBL" id="GIE98889.1"/>
    </source>
</evidence>
<keyword evidence="1 2" id="KW-0807">Transducer</keyword>
<dbReference type="GO" id="GO:0016020">
    <property type="term" value="C:membrane"/>
    <property type="evidence" value="ECO:0007669"/>
    <property type="project" value="InterPro"/>
</dbReference>
<accession>A0A919MXR0</accession>
<dbReference type="InterPro" id="IPR004089">
    <property type="entry name" value="MCPsignal_dom"/>
</dbReference>
<dbReference type="AlphaFoldDB" id="A0A919MXR0"/>
<dbReference type="PROSITE" id="PS50111">
    <property type="entry name" value="CHEMOTAXIS_TRANSDUC_2"/>
    <property type="match status" value="1"/>
</dbReference>
<dbReference type="Proteomes" id="UP000636960">
    <property type="component" value="Unassembled WGS sequence"/>
</dbReference>
<dbReference type="SUPFAM" id="SSF58104">
    <property type="entry name" value="Methyl-accepting chemotaxis protein (MCP) signaling domain"/>
    <property type="match status" value="1"/>
</dbReference>
<keyword evidence="5" id="KW-1185">Reference proteome</keyword>
<dbReference type="GO" id="GO:0035438">
    <property type="term" value="F:cyclic-di-GMP binding"/>
    <property type="evidence" value="ECO:0007669"/>
    <property type="project" value="InterPro"/>
</dbReference>
<dbReference type="SUPFAM" id="SSF141371">
    <property type="entry name" value="PilZ domain-like"/>
    <property type="match status" value="1"/>
</dbReference>
<dbReference type="RefSeq" id="WP_275410895.1">
    <property type="nucleotide sequence ID" value="NZ_BOMV01000066.1"/>
</dbReference>
<evidence type="ECO:0000256" key="2">
    <source>
        <dbReference type="PROSITE-ProRule" id="PRU00284"/>
    </source>
</evidence>
<sequence>MTLLWISLTLVLAGAGYFAGTRRQAGRDLRAIAAEVAALRPGEPAPTSYAELHQRLASLGASQAECQAELDQMRVDREDRIRTSEQEQRQVNGRLRRRAKEAIDDTGAVIGERLRDVVEQVGAARDAANATHQRVSQTSAAATTMVRRARSADQAATALNDSLHQVAGIASVISEIASQTRMLALNATIEAARAGDAGKGFAVVADEVKSLADTTASSTEQIAATIAALEADVVQMSETLSAIVQDVGEIETAMGTLDGIADDQQQIVERLNGTVDATMHQIADLSEVAERLERRRGDRLATDGRVTLRLGSRNTALAGRLVDLSTGGLGCAVPSGTPVKVGDSVQAALELNGTPLAVGAKVVRRRELGPEIELGLELTEVGAEARRLLDAHISQIFEAS</sequence>
<comment type="caution">
    <text evidence="4">The sequence shown here is derived from an EMBL/GenBank/DDBJ whole genome shotgun (WGS) entry which is preliminary data.</text>
</comment>
<dbReference type="GO" id="GO:0007165">
    <property type="term" value="P:signal transduction"/>
    <property type="evidence" value="ECO:0007669"/>
    <property type="project" value="UniProtKB-KW"/>
</dbReference>
<evidence type="ECO:0000313" key="5">
    <source>
        <dbReference type="Proteomes" id="UP000636960"/>
    </source>
</evidence>
<evidence type="ECO:0000259" key="3">
    <source>
        <dbReference type="PROSITE" id="PS50111"/>
    </source>
</evidence>
<name>A0A919MXR0_9ACTN</name>
<feature type="domain" description="Methyl-accepting transducer" evidence="3">
    <location>
        <begin position="101"/>
        <end position="287"/>
    </location>
</feature>
<dbReference type="EMBL" id="BOMV01000066">
    <property type="protein sequence ID" value="GIE98889.1"/>
    <property type="molecule type" value="Genomic_DNA"/>
</dbReference>
<organism evidence="4 5">
    <name type="scientific">Paractinoplanes rishiriensis</name>
    <dbReference type="NCBI Taxonomy" id="1050105"/>
    <lineage>
        <taxon>Bacteria</taxon>
        <taxon>Bacillati</taxon>
        <taxon>Actinomycetota</taxon>
        <taxon>Actinomycetes</taxon>
        <taxon>Micromonosporales</taxon>
        <taxon>Micromonosporaceae</taxon>
        <taxon>Paractinoplanes</taxon>
    </lineage>
</organism>
<dbReference type="Pfam" id="PF00015">
    <property type="entry name" value="MCPsignal"/>
    <property type="match status" value="1"/>
</dbReference>
<dbReference type="PANTHER" id="PTHR32089:SF112">
    <property type="entry name" value="LYSOZYME-LIKE PROTEIN-RELATED"/>
    <property type="match status" value="1"/>
</dbReference>